<dbReference type="PROSITE" id="PS50142">
    <property type="entry name" value="RNASE_3_2"/>
    <property type="match status" value="2"/>
</dbReference>
<dbReference type="InterPro" id="IPR036389">
    <property type="entry name" value="RNase_III_sf"/>
</dbReference>
<organism evidence="4 5">
    <name type="scientific">Calicophoron daubneyi</name>
    <name type="common">Rumen fluke</name>
    <name type="synonym">Paramphistomum daubneyi</name>
    <dbReference type="NCBI Taxonomy" id="300641"/>
    <lineage>
        <taxon>Eukaryota</taxon>
        <taxon>Metazoa</taxon>
        <taxon>Spiralia</taxon>
        <taxon>Lophotrochozoa</taxon>
        <taxon>Platyhelminthes</taxon>
        <taxon>Trematoda</taxon>
        <taxon>Digenea</taxon>
        <taxon>Plagiorchiida</taxon>
        <taxon>Pronocephalata</taxon>
        <taxon>Paramphistomoidea</taxon>
        <taxon>Paramphistomidae</taxon>
        <taxon>Calicophoron</taxon>
    </lineage>
</organism>
<evidence type="ECO:0000313" key="4">
    <source>
        <dbReference type="EMBL" id="CAL5141908.1"/>
    </source>
</evidence>
<protein>
    <recommendedName>
        <fullName evidence="3">RNase III domain-containing protein</fullName>
    </recommendedName>
</protein>
<reference evidence="4" key="1">
    <citation type="submission" date="2024-06" db="EMBL/GenBank/DDBJ databases">
        <authorList>
            <person name="Liu X."/>
            <person name="Lenzi L."/>
            <person name="Haldenby T S."/>
            <person name="Uol C."/>
        </authorList>
    </citation>
    <scope>NUCLEOTIDE SEQUENCE</scope>
</reference>
<evidence type="ECO:0000256" key="2">
    <source>
        <dbReference type="SAM" id="MobiDB-lite"/>
    </source>
</evidence>
<dbReference type="EMBL" id="CAXLJL010000933">
    <property type="protein sequence ID" value="CAL5141908.1"/>
    <property type="molecule type" value="Genomic_DNA"/>
</dbReference>
<name>A0AAV2TYH0_CALDB</name>
<dbReference type="CDD" id="cd00593">
    <property type="entry name" value="RIBOc"/>
    <property type="match status" value="2"/>
</dbReference>
<dbReference type="PANTHER" id="PTHR14950:SF37">
    <property type="entry name" value="ENDORIBONUCLEASE DICER"/>
    <property type="match status" value="1"/>
</dbReference>
<dbReference type="PROSITE" id="PS00517">
    <property type="entry name" value="RNASE_3_1"/>
    <property type="match status" value="2"/>
</dbReference>
<accession>A0AAV2TYH0</accession>
<evidence type="ECO:0000256" key="1">
    <source>
        <dbReference type="ARBA" id="ARBA00022801"/>
    </source>
</evidence>
<dbReference type="Pfam" id="PF00636">
    <property type="entry name" value="Ribonuclease_3"/>
    <property type="match status" value="2"/>
</dbReference>
<keyword evidence="1" id="KW-0378">Hydrolase</keyword>
<feature type="domain" description="RNase III" evidence="3">
    <location>
        <begin position="646"/>
        <end position="793"/>
    </location>
</feature>
<dbReference type="Proteomes" id="UP001497525">
    <property type="component" value="Unassembled WGS sequence"/>
</dbReference>
<dbReference type="SUPFAM" id="SSF69065">
    <property type="entry name" value="RNase III domain-like"/>
    <property type="match status" value="2"/>
</dbReference>
<feature type="domain" description="RNase III" evidence="3">
    <location>
        <begin position="430"/>
        <end position="575"/>
    </location>
</feature>
<proteinExistence type="predicted"/>
<feature type="region of interest" description="Disordered" evidence="2">
    <location>
        <begin position="47"/>
        <end position="69"/>
    </location>
</feature>
<dbReference type="GO" id="GO:0006396">
    <property type="term" value="P:RNA processing"/>
    <property type="evidence" value="ECO:0007669"/>
    <property type="project" value="InterPro"/>
</dbReference>
<dbReference type="PANTHER" id="PTHR14950">
    <property type="entry name" value="DICER-RELATED"/>
    <property type="match status" value="1"/>
</dbReference>
<dbReference type="AlphaFoldDB" id="A0AAV2TYH0"/>
<dbReference type="Gene3D" id="1.10.1520.10">
    <property type="entry name" value="Ribonuclease III domain"/>
    <property type="match status" value="2"/>
</dbReference>
<evidence type="ECO:0000259" key="3">
    <source>
        <dbReference type="PROSITE" id="PS50142"/>
    </source>
</evidence>
<dbReference type="InterPro" id="IPR000999">
    <property type="entry name" value="RNase_III_dom"/>
</dbReference>
<comment type="caution">
    <text evidence="4">The sequence shown here is derived from an EMBL/GenBank/DDBJ whole genome shotgun (WGS) entry which is preliminary data.</text>
</comment>
<sequence>MDKHPRITAKPYPWIPPVCDTPSPLPYISNSSASRLYSRRPYDTCGYPKSKHDNELKSPGPSGPLSGDKSKMYEIQPPRILSSPTQSLIAPNQSAYVYTWRLPTSEVIAGLAGVDVECFSDSSQTIGLVFSRPISERDYVCRVPLYLKLGMTRARVAFRGSVCLSQSDFSIVVGAHFVLAELLTDIIHHRISTSSKSNEDSPFRELRFDPPRSLVLAVLTIVGMNGHVVDIEACRQLIKWQRNRKAPDSSVQGDFYPERGVVSAYPVKLNQLSQHHWKGRLVRPLTLPQVDLGVFACSSPCGNLKVKCYRLTRHLNAAQVDAGSTPSEKTSGLKALEFEAKDCVVYPLSAWLWFVLSLVPVITYQITRALLSLEMAQSFASHLTSVSSVPSCTVLLPDRLDAPKCMLRHLRCCTKSDKTADEKDILKVWDESVSSDIFYHLEIPQPRDLIQATTFLGANDAVNLERLEFLGDASLELFATLNVFENLPEDADEGQLTAARMKLITNDKLLKVADEFNWPIYCTSCAYVPESRFLPPCYTVSHPKPDDQHFFVRLFNKPIADTVEALLASFLTNYGLRAAYKFAKYYGIIGCKSDGQSSMWSRLFTDVDELRFQMSSLNLDDSQKQSSAENKAFLLHDSIKYQETSLNAVERVLGYHFNNDRLLLKALTHGPAFSGNYQRLEFLGDAVLAFVVSISLYNKYADYDPGQLTSHRKLIVMNDTLVCATIENRIDEHISHSVNGLEEFLSILKAAQQRGVSYEEQNDIVARERKGRPVKIFADVFESLLGAVFADSHGDLQEVTKVIHRLLGKRMTLDMDQWNHPTR</sequence>
<gene>
    <name evidence="4" type="ORF">CDAUBV1_LOCUS17204</name>
</gene>
<dbReference type="GO" id="GO:0004525">
    <property type="term" value="F:ribonuclease III activity"/>
    <property type="evidence" value="ECO:0007669"/>
    <property type="project" value="InterPro"/>
</dbReference>
<dbReference type="SMART" id="SM00535">
    <property type="entry name" value="RIBOc"/>
    <property type="match status" value="2"/>
</dbReference>
<evidence type="ECO:0000313" key="5">
    <source>
        <dbReference type="Proteomes" id="UP001497525"/>
    </source>
</evidence>